<proteinExistence type="predicted"/>
<feature type="region of interest" description="Disordered" evidence="1">
    <location>
        <begin position="1310"/>
        <end position="1393"/>
    </location>
</feature>
<feature type="compositionally biased region" description="Basic and acidic residues" evidence="1">
    <location>
        <begin position="1208"/>
        <end position="1221"/>
    </location>
</feature>
<feature type="region of interest" description="Disordered" evidence="1">
    <location>
        <begin position="396"/>
        <end position="437"/>
    </location>
</feature>
<feature type="compositionally biased region" description="Low complexity" evidence="1">
    <location>
        <begin position="127"/>
        <end position="145"/>
    </location>
</feature>
<feature type="compositionally biased region" description="Basic and acidic residues" evidence="1">
    <location>
        <begin position="1897"/>
        <end position="1911"/>
    </location>
</feature>
<feature type="compositionally biased region" description="Low complexity" evidence="1">
    <location>
        <begin position="1349"/>
        <end position="1360"/>
    </location>
</feature>
<feature type="compositionally biased region" description="Polar residues" evidence="1">
    <location>
        <begin position="624"/>
        <end position="633"/>
    </location>
</feature>
<feature type="compositionally biased region" description="Low complexity" evidence="1">
    <location>
        <begin position="975"/>
        <end position="1001"/>
    </location>
</feature>
<evidence type="ECO:0000256" key="1">
    <source>
        <dbReference type="SAM" id="MobiDB-lite"/>
    </source>
</evidence>
<feature type="compositionally biased region" description="Basic and acidic residues" evidence="1">
    <location>
        <begin position="1681"/>
        <end position="1692"/>
    </location>
</feature>
<feature type="compositionally biased region" description="Gly residues" evidence="1">
    <location>
        <begin position="514"/>
        <end position="523"/>
    </location>
</feature>
<feature type="compositionally biased region" description="Basic and acidic residues" evidence="1">
    <location>
        <begin position="1701"/>
        <end position="1711"/>
    </location>
</feature>
<dbReference type="EMBL" id="CDMZ01000798">
    <property type="protein sequence ID" value="CUC09412.1"/>
    <property type="molecule type" value="Genomic_DNA"/>
</dbReference>
<feature type="compositionally biased region" description="Basic and acidic residues" evidence="1">
    <location>
        <begin position="929"/>
        <end position="955"/>
    </location>
</feature>
<feature type="compositionally biased region" description="Basic and acidic residues" evidence="1">
    <location>
        <begin position="909"/>
        <end position="920"/>
    </location>
</feature>
<feature type="compositionally biased region" description="Low complexity" evidence="1">
    <location>
        <begin position="290"/>
        <end position="304"/>
    </location>
</feature>
<feature type="region of interest" description="Disordered" evidence="1">
    <location>
        <begin position="1982"/>
        <end position="2019"/>
    </location>
</feature>
<feature type="compositionally biased region" description="Basic and acidic residues" evidence="1">
    <location>
        <begin position="12"/>
        <end position="24"/>
    </location>
</feature>
<feature type="compositionally biased region" description="Basic and acidic residues" evidence="1">
    <location>
        <begin position="311"/>
        <end position="321"/>
    </location>
</feature>
<feature type="compositionally biased region" description="Low complexity" evidence="1">
    <location>
        <begin position="62"/>
        <end position="76"/>
    </location>
</feature>
<feature type="region of interest" description="Disordered" evidence="1">
    <location>
        <begin position="1492"/>
        <end position="1525"/>
    </location>
</feature>
<feature type="compositionally biased region" description="Pro residues" evidence="1">
    <location>
        <begin position="1053"/>
        <end position="1067"/>
    </location>
</feature>
<feature type="region of interest" description="Disordered" evidence="1">
    <location>
        <begin position="470"/>
        <end position="673"/>
    </location>
</feature>
<feature type="compositionally biased region" description="Basic and acidic residues" evidence="1">
    <location>
        <begin position="149"/>
        <end position="163"/>
    </location>
</feature>
<feature type="compositionally biased region" description="Low complexity" evidence="1">
    <location>
        <begin position="1223"/>
        <end position="1240"/>
    </location>
</feature>
<feature type="region of interest" description="Disordered" evidence="1">
    <location>
        <begin position="1548"/>
        <end position="1573"/>
    </location>
</feature>
<dbReference type="VEuPathDB" id="CryptoDB:Cvel_19717"/>
<feature type="compositionally biased region" description="Basic and acidic residues" evidence="1">
    <location>
        <begin position="1735"/>
        <end position="1753"/>
    </location>
</feature>
<feature type="region of interest" description="Disordered" evidence="1">
    <location>
        <begin position="1895"/>
        <end position="1916"/>
    </location>
</feature>
<accession>A0A0K6S6X3</accession>
<feature type="compositionally biased region" description="Basic and acidic residues" evidence="1">
    <location>
        <begin position="1838"/>
        <end position="1849"/>
    </location>
</feature>
<name>A0A0K6S6X3_9ALVE</name>
<feature type="compositionally biased region" description="Basic and acidic residues" evidence="1">
    <location>
        <begin position="1452"/>
        <end position="1473"/>
    </location>
</feature>
<feature type="compositionally biased region" description="Basic and acidic residues" evidence="1">
    <location>
        <begin position="1361"/>
        <end position="1373"/>
    </location>
</feature>
<feature type="region of interest" description="Disordered" evidence="1">
    <location>
        <begin position="1"/>
        <end position="263"/>
    </location>
</feature>
<feature type="compositionally biased region" description="Basic and acidic residues" evidence="1">
    <location>
        <begin position="634"/>
        <end position="648"/>
    </location>
</feature>
<sequence>MFSVPAPVLSGSKEKGRESREDRGLAPLCSGPSPSRESGTFWKNGEAKRRNNTRGTSTCGESNISVLFSASSSSSSCYRGENEDRGEEKVKDTVESFQVPCWPQSMVRAGDREEGGEPSPFPPPPDCSASSPSTLSYSLTPTSSACISPHDRTAFGEPRESGRRGGWRNLCSESWPSLSLPPASVDNKRTPRSSKFAGVTDRRRENGGEEAETFHIAPSNDHAHTDRVVRQEFRRGRDGSLNDSDVRGGGESFSNSLSFSSSSSSSVYLHASNKVCRRSVPLPFSPLDPVPETSSPSSPGEGEVAVSTTDGEQRGRPRVEEPLTVLTNEDMEVCSKWLRLRHSTRKEIEESQRKRWSERFFRERTPRGPFHSHSSYQSPCSIPKTIRRPMQSLMERGPLGRTDSGTILGAPKSENPRFSAPPRSQIPGLGGTRKRLPGSVLATRVGGRGSHASSLSTSSLLLRAKKEEKALRGVLSSQSGRSLGDLSVEEGDGVCGQEETREGRREAPLEHLGVGKGRGGGRAAEGRGSAEGVQRPKRVDHSVKKTKDKPPPRPSLHQPLFIQRLQQQRSQWQQTEEAAPFSLSVPRRTSASPRQSASNRLQKRERSLENRSCAENSLLGPANQRRSGSSVRTQRAEENEKGREEEAQARCSGTHMDSSMYGEEGEGSKRVEIEAKSWCSQSVEDVAPAASHRDMESATKLRDAALSISSEETLRRQAWLLSLSAHLNEEEEEEEEAEHCGDRSRSVSFRCTPEDRAMCSSSSLYLPTKGSRGAVEKETERRPEGVHLSSVGLSGTRTRKTLRGGRKRQTVSLSTDLRGRAGRSGGEMTQEEESGCLPASSGLREDGEGEGGEGKNTLFQQHCEGTKASGPGSVRPAVNEADSTQTHTASTKCRNSKRQPAHQRGQRKALIDRKEEKQSRPNDIPIRSPSKEREQQNLIRKEKCTQNRKEDQNKEEQEEENRTLPNTFAVPLPPFSSVLSSSRHLPLPSSFSPPLRSPTPSILNSKGKSDLPAEESLKDPCPSPSPFVGLKRGKGKPTTLPSRSSLNPLLLRPNPPSDLSPPPPPISISPVLQNRAGVLFGSSRFFSNSLTGGQRPADQKRKGCKQPGQSPLSFREALLRGVRGTCVGETTGDLGAKLASPLSLSRLDRERDRGQTAGLSLSPPAFLKFKKEGGRDQTVGPRNESMGPGVPSLASVGPGGSAMLSADLSDRRVCRTSDQRRASSFSARQQPPSSSPLSRAAQREGRPFSVVSGTDSEERGNASNRKLPLSVSFCSEVKEDTRQTDAFEALSKAAAAEASAGTVELLGLNRAKSRGSSPSRSPQKLFLSGQGKEREDSSARPFAKNLLTSKVSSFSASKSPKGPDLKSREERGMGPKRAGMCPGMPNPPPSLCPDPLRARVLSRRVEDVLKEDKDCEGGDVQVSDCTDSVREVRDGAMDQCTEIGVSGPDSRGVVKETREEEKKKTETEKLERQIRDVCRKDCSPVVPMLHETFSSQNVKRKSLSPSKPDPPLSPSHPAFSRRQSLAPSTPFQHLDALAYPIAVSGNKENKMEAQKGQSGGQPRSPEPPLSILSPPLRQHERLLKLLSGSEPLQRRLRVQEEFEPGSPLGALRNLGGSPLNSPLFPGVESLSSPALSPIPEDLCIEEEGPLETHEKKIERVGATGPPCSMPLAVQWRTQKVPAEKQKKQEGLGKGRQAQTEIRSEKGKDGQRNRSQISSSFHLRGDVRPSGLVTGEKGKEGILVRSEGRKEGEKTAQLAAPRKNQQQQQHPMQTDLNGRGGALGRERRPRGAPKGRNAVGSTGGPREKEKEKGSVQVNNNIEQETEGRQAKGKRGGRFLAERRREKEKGKQTQAQSRLLVPVGFEIPETNSNSRISLSSLCLTGENSFSSLLTTKVQTHKETEGQKEEERQAHGLPPSLSCTFADSSFASSLSLYPAEGGKANEREKASFFMPPVTTPEKSMHVSASSSQPVNLMMPSFAPSSFPPASPSNGLNDRIKPTLPPTPNFPSPSPDGSAFFPQRGPLDDLSAFDAFRPTVTSMSWMSGRDVGAKVSNEDLLQPSWNEVSRKQASVPDLLKGGLIDGKLLSQGPGMPFASLSGAAREDPHECGPRKQVCADKSQPSATLSFNARPSPSQSTVPVISLERSPCLSEQKHGLGSGLAHSLSLSSVQQYAAAPIFNHSNSHQAQIQAHHRIGDTEGRQGPFWQGSSVRMSAVPAAQVPRPLSVPERGFETVGSRLLPWN</sequence>
<feature type="compositionally biased region" description="Polar residues" evidence="1">
    <location>
        <begin position="1762"/>
        <end position="1775"/>
    </location>
</feature>
<feature type="region of interest" description="Disordered" evidence="1">
    <location>
        <begin position="1440"/>
        <end position="1473"/>
    </location>
</feature>
<feature type="compositionally biased region" description="Basic residues" evidence="1">
    <location>
        <begin position="894"/>
        <end position="907"/>
    </location>
</feature>
<evidence type="ECO:0000313" key="2">
    <source>
        <dbReference type="EMBL" id="CUC09412.1"/>
    </source>
</evidence>
<feature type="compositionally biased region" description="Basic and acidic residues" evidence="1">
    <location>
        <begin position="498"/>
        <end position="509"/>
    </location>
</feature>
<feature type="region of interest" description="Disordered" evidence="1">
    <location>
        <begin position="2096"/>
        <end position="2138"/>
    </location>
</feature>
<feature type="compositionally biased region" description="Basic and acidic residues" evidence="1">
    <location>
        <begin position="2100"/>
        <end position="2109"/>
    </location>
</feature>
<feature type="compositionally biased region" description="Low complexity" evidence="1">
    <location>
        <begin position="1037"/>
        <end position="1052"/>
    </location>
</feature>
<feature type="compositionally biased region" description="Basic residues" evidence="1">
    <location>
        <begin position="797"/>
        <end position="809"/>
    </location>
</feature>
<feature type="compositionally biased region" description="Basic and acidic residues" evidence="1">
    <location>
        <begin position="80"/>
        <end position="94"/>
    </location>
</feature>
<protein>
    <submittedName>
        <fullName evidence="2">Uncharacterized protein</fullName>
    </submittedName>
</protein>
<feature type="compositionally biased region" description="Basic and acidic residues" evidence="1">
    <location>
        <begin position="1007"/>
        <end position="1018"/>
    </location>
</feature>
<feature type="compositionally biased region" description="Pro residues" evidence="1">
    <location>
        <begin position="1999"/>
        <end position="2010"/>
    </location>
</feature>
<feature type="region of interest" description="Disordered" evidence="1">
    <location>
        <begin position="1146"/>
        <end position="1269"/>
    </location>
</feature>
<feature type="compositionally biased region" description="Basic and acidic residues" evidence="1">
    <location>
        <begin position="774"/>
        <end position="785"/>
    </location>
</feature>
<feature type="compositionally biased region" description="Low complexity" evidence="1">
    <location>
        <begin position="563"/>
        <end position="574"/>
    </location>
</feature>
<feature type="region of interest" description="Disordered" evidence="1">
    <location>
        <begin position="280"/>
        <end position="324"/>
    </location>
</feature>
<gene>
    <name evidence="2" type="ORF">Cvel_19717.t1</name>
</gene>
<feature type="compositionally biased region" description="Basic and acidic residues" evidence="1">
    <location>
        <begin position="537"/>
        <end position="551"/>
    </location>
</feature>
<feature type="compositionally biased region" description="Polar residues" evidence="1">
    <location>
        <begin position="587"/>
        <end position="600"/>
    </location>
</feature>
<feature type="region of interest" description="Disordered" evidence="1">
    <location>
        <begin position="1087"/>
        <end position="1112"/>
    </location>
</feature>
<feature type="compositionally biased region" description="Low complexity" evidence="1">
    <location>
        <begin position="252"/>
        <end position="263"/>
    </location>
</feature>
<feature type="region of interest" description="Disordered" evidence="1">
    <location>
        <begin position="1677"/>
        <end position="1853"/>
    </location>
</feature>
<feature type="compositionally biased region" description="Basic and acidic residues" evidence="1">
    <location>
        <begin position="221"/>
        <end position="248"/>
    </location>
</feature>
<reference evidence="2" key="1">
    <citation type="submission" date="2014-11" db="EMBL/GenBank/DDBJ databases">
        <title>Molecular phylogeny of cliff fern family Woodsiaceae with morphological implications.</title>
        <authorList>
            <person name="Shao Y.-Z."/>
            <person name="Wei R."/>
            <person name="Zhang X.-C."/>
        </authorList>
    </citation>
    <scope>NUCLEOTIDE SEQUENCE</scope>
</reference>
<feature type="compositionally biased region" description="Polar residues" evidence="1">
    <location>
        <begin position="2118"/>
        <end position="2138"/>
    </location>
</feature>
<organism evidence="2">
    <name type="scientific">Chromera velia CCMP2878</name>
    <dbReference type="NCBI Taxonomy" id="1169474"/>
    <lineage>
        <taxon>Eukaryota</taxon>
        <taxon>Sar</taxon>
        <taxon>Alveolata</taxon>
        <taxon>Colpodellida</taxon>
        <taxon>Chromeraceae</taxon>
        <taxon>Chromera</taxon>
    </lineage>
</organism>
<feature type="region of interest" description="Disordered" evidence="1">
    <location>
        <begin position="760"/>
        <end position="1070"/>
    </location>
</feature>
<feature type="compositionally biased region" description="Polar residues" evidence="1">
    <location>
        <begin position="881"/>
        <end position="893"/>
    </location>
</feature>